<dbReference type="EMBL" id="QTKU01000004">
    <property type="protein sequence ID" value="MBS8261683.1"/>
    <property type="molecule type" value="Genomic_DNA"/>
</dbReference>
<proteinExistence type="predicted"/>
<protein>
    <submittedName>
        <fullName evidence="3">DUF2628 domain-containing protein</fullName>
    </submittedName>
</protein>
<dbReference type="Proteomes" id="UP000705379">
    <property type="component" value="Unassembled WGS sequence"/>
</dbReference>
<evidence type="ECO:0000313" key="3">
    <source>
        <dbReference type="EMBL" id="MBS8261683.1"/>
    </source>
</evidence>
<gene>
    <name evidence="3" type="ORF">DYI23_15760</name>
</gene>
<feature type="transmembrane region" description="Helical" evidence="2">
    <location>
        <begin position="34"/>
        <end position="59"/>
    </location>
</feature>
<keyword evidence="2" id="KW-0812">Transmembrane</keyword>
<keyword evidence="2" id="KW-0472">Membrane</keyword>
<reference evidence="3" key="1">
    <citation type="submission" date="2018-08" db="EMBL/GenBank/DDBJ databases">
        <authorList>
            <person name="Jin W."/>
            <person name="Wang H."/>
            <person name="Yang Y."/>
            <person name="Li M."/>
            <person name="Liu J."/>
        </authorList>
    </citation>
    <scope>NUCLEOTIDE SEQUENCE</scope>
    <source>
        <strain evidence="3">AESS21</strain>
    </source>
</reference>
<feature type="transmembrane region" description="Helical" evidence="2">
    <location>
        <begin position="65"/>
        <end position="88"/>
    </location>
</feature>
<evidence type="ECO:0000256" key="2">
    <source>
        <dbReference type="SAM" id="Phobius"/>
    </source>
</evidence>
<dbReference type="Pfam" id="PF10947">
    <property type="entry name" value="DUF2628"/>
    <property type="match status" value="1"/>
</dbReference>
<name>A0A944GTD4_9HYPH</name>
<comment type="caution">
    <text evidence="3">The sequence shown here is derived from an EMBL/GenBank/DDBJ whole genome shotgun (WGS) entry which is preliminary data.</text>
</comment>
<keyword evidence="2" id="KW-1133">Transmembrane helix</keyword>
<evidence type="ECO:0000256" key="1">
    <source>
        <dbReference type="SAM" id="MobiDB-lite"/>
    </source>
</evidence>
<organism evidence="3 4">
    <name type="scientific">Roseibium polysiphoniae</name>
    <dbReference type="NCBI Taxonomy" id="2571221"/>
    <lineage>
        <taxon>Bacteria</taxon>
        <taxon>Pseudomonadati</taxon>
        <taxon>Pseudomonadota</taxon>
        <taxon>Alphaproteobacteria</taxon>
        <taxon>Hyphomicrobiales</taxon>
        <taxon>Stappiaceae</taxon>
        <taxon>Roseibium</taxon>
    </lineage>
</organism>
<dbReference type="AlphaFoldDB" id="A0A944GTD4"/>
<reference evidence="3" key="2">
    <citation type="journal article" date="2021" name="Microorganisms">
        <title>Bacterial Dimethylsulfoniopropionate Biosynthesis in the East China Sea.</title>
        <authorList>
            <person name="Liu J."/>
            <person name="Zhang Y."/>
            <person name="Liu J."/>
            <person name="Zhong H."/>
            <person name="Williams B.T."/>
            <person name="Zheng Y."/>
            <person name="Curson A.R.J."/>
            <person name="Sun C."/>
            <person name="Sun H."/>
            <person name="Song D."/>
            <person name="Wagner Mackenzie B."/>
            <person name="Bermejo Martinez A."/>
            <person name="Todd J.D."/>
            <person name="Zhang X.H."/>
        </authorList>
    </citation>
    <scope>NUCLEOTIDE SEQUENCE</scope>
    <source>
        <strain evidence="3">AESS21</strain>
    </source>
</reference>
<feature type="region of interest" description="Disordered" evidence="1">
    <location>
        <begin position="125"/>
        <end position="144"/>
    </location>
</feature>
<evidence type="ECO:0000313" key="4">
    <source>
        <dbReference type="Proteomes" id="UP000705379"/>
    </source>
</evidence>
<dbReference type="RefSeq" id="WP_246542271.1">
    <property type="nucleotide sequence ID" value="NZ_QTKU01000004.1"/>
</dbReference>
<dbReference type="InterPro" id="IPR024399">
    <property type="entry name" value="DUF2628"/>
</dbReference>
<accession>A0A944GTD4</accession>
<sequence>MSTFYVMAPPDLKDPVASPHEADRLVFVADRFSWAAFVISIVWIIWHRMWLVLLGYLAITLALEVTAAFVGGAAPAVAAFAVALLFGFEANGLRRWTMERSGWRLLGLACGSDQTEAELRFFQSLQSKSSGSSPATQPPAPIVRPSRVIPKIGTETVVGLTLGQETSR</sequence>